<reference evidence="5 6" key="1">
    <citation type="submission" date="2013-03" db="EMBL/GenBank/DDBJ databases">
        <title>Reference genome for the Human Microbiome Project.</title>
        <authorList>
            <person name="Aqrawi P."/>
            <person name="Ayvaz T."/>
            <person name="Bess C."/>
            <person name="Blankenburg K."/>
            <person name="Coyle M."/>
            <person name="Deng J."/>
            <person name="Forbes L."/>
            <person name="Fowler G."/>
            <person name="Francisco L."/>
            <person name="Fu Q."/>
            <person name="Gibbs R."/>
            <person name="Gross S."/>
            <person name="Gubbala S."/>
            <person name="Hale W."/>
            <person name="Hemphill L."/>
            <person name="Highlander S."/>
            <person name="Hirani K."/>
            <person name="Jackson L."/>
            <person name="Jakkamsetti A."/>
            <person name="Javaid M."/>
            <person name="Jayaseelan J.C."/>
            <person name="Jiang H."/>
            <person name="Joshi V."/>
            <person name="Korchina V."/>
            <person name="Kovar C."/>
            <person name="Lara F."/>
            <person name="Lee S."/>
            <person name="Liu Y."/>
            <person name="Mata R."/>
            <person name="Mathew T."/>
            <person name="Munidasa M."/>
            <person name="Muzny D."/>
            <person name="Nazareth L."/>
            <person name="Ngo R."/>
            <person name="Nguyen L."/>
            <person name="Nguyen N."/>
            <person name="Okwuonu G."/>
            <person name="Ongeri F."/>
            <person name="Palculict T."/>
            <person name="Patil S."/>
            <person name="Petrosino J."/>
            <person name="Pham C."/>
            <person name="Pham P."/>
            <person name="Pu L.-L."/>
            <person name="Qin X."/>
            <person name="Qu J."/>
            <person name="Reid J."/>
            <person name="Ross M."/>
            <person name="Ruth R."/>
            <person name="Saada N."/>
            <person name="San Lucas F."/>
            <person name="Santibanez J."/>
            <person name="Shang Y."/>
            <person name="Simmons D."/>
            <person name="Song X.-Z."/>
            <person name="Tang L.-Y."/>
            <person name="Thornton R."/>
            <person name="Warren J."/>
            <person name="Weissenberger G."/>
            <person name="Wilczek-Boney K."/>
            <person name="Worley K."/>
            <person name="Youmans B."/>
            <person name="Zhang J."/>
            <person name="Zhang L."/>
            <person name="Zhao Z."/>
            <person name="Zhou C."/>
            <person name="Zhu D."/>
            <person name="Zhu Y."/>
        </authorList>
    </citation>
    <scope>NUCLEOTIDE SEQUENCE [LARGE SCALE GENOMIC DNA]</scope>
    <source>
        <strain evidence="5 6">F0333</strain>
    </source>
</reference>
<dbReference type="PATRIC" id="fig|888050.3.peg.1056"/>
<dbReference type="HOGENOM" id="CLU_056435_0_0_11"/>
<gene>
    <name evidence="5" type="ORF">HMPREF9004_1110</name>
</gene>
<keyword evidence="6" id="KW-1185">Reference proteome</keyword>
<dbReference type="Proteomes" id="UP000013015">
    <property type="component" value="Unassembled WGS sequence"/>
</dbReference>
<name>N6X3A0_9ACTO</name>
<dbReference type="eggNOG" id="COG2227">
    <property type="taxonomic scope" value="Bacteria"/>
</dbReference>
<keyword evidence="1 5" id="KW-0489">Methyltransferase</keyword>
<comment type="caution">
    <text evidence="5">The sequence shown here is derived from an EMBL/GenBank/DDBJ whole genome shotgun (WGS) entry which is preliminary data.</text>
</comment>
<evidence type="ECO:0000256" key="3">
    <source>
        <dbReference type="ARBA" id="ARBA00022691"/>
    </source>
</evidence>
<dbReference type="Pfam" id="PF13489">
    <property type="entry name" value="Methyltransf_23"/>
    <property type="match status" value="1"/>
</dbReference>
<proteinExistence type="predicted"/>
<keyword evidence="3" id="KW-0949">S-adenosyl-L-methionine</keyword>
<protein>
    <submittedName>
        <fullName evidence="5">Methyltransferase</fullName>
    </submittedName>
</protein>
<dbReference type="RefSeq" id="WP_005963209.1">
    <property type="nucleotide sequence ID" value="NZ_CP040505.1"/>
</dbReference>
<accession>N6X3A0</accession>
<evidence type="ECO:0000313" key="6">
    <source>
        <dbReference type="Proteomes" id="UP000013015"/>
    </source>
</evidence>
<evidence type="ECO:0000313" key="5">
    <source>
        <dbReference type="EMBL" id="ENO18166.1"/>
    </source>
</evidence>
<dbReference type="GO" id="GO:0008168">
    <property type="term" value="F:methyltransferase activity"/>
    <property type="evidence" value="ECO:0007669"/>
    <property type="project" value="UniProtKB-KW"/>
</dbReference>
<sequence>MNVHNDSARDDSVAPALYTLARSSILKDSMNNEQLSDSHTQHDDHSPHLDEVGAPKPMTGSDSMFAWEKRYASTQRLWSEDVNELLPEFAAPLTPGRALDIGCGEGTDLLYLLERGWQVVGVDFSATAIARFLDGAHRIGAADRATGLVGDARALHIEGLFDLVTIFFVHGNKDGSGVDLAALISEQASRLKPGGIILVNVHTVNPPWHRNGGRTYTAAQILDSLRSTGMLTQDWTIQVAEERWEDVPASKDHEAGKRSNAVVVLRSPDM</sequence>
<organism evidence="5 6">
    <name type="scientific">Schaalia cardiffensis F0333</name>
    <dbReference type="NCBI Taxonomy" id="888050"/>
    <lineage>
        <taxon>Bacteria</taxon>
        <taxon>Bacillati</taxon>
        <taxon>Actinomycetota</taxon>
        <taxon>Actinomycetes</taxon>
        <taxon>Actinomycetales</taxon>
        <taxon>Actinomycetaceae</taxon>
        <taxon>Schaalia</taxon>
    </lineage>
</organism>
<dbReference type="CDD" id="cd02440">
    <property type="entry name" value="AdoMet_MTases"/>
    <property type="match status" value="1"/>
</dbReference>
<keyword evidence="2 5" id="KW-0808">Transferase</keyword>
<dbReference type="InterPro" id="IPR029063">
    <property type="entry name" value="SAM-dependent_MTases_sf"/>
</dbReference>
<dbReference type="SUPFAM" id="SSF53335">
    <property type="entry name" value="S-adenosyl-L-methionine-dependent methyltransferases"/>
    <property type="match status" value="1"/>
</dbReference>
<dbReference type="Gene3D" id="3.40.50.150">
    <property type="entry name" value="Vaccinia Virus protein VP39"/>
    <property type="match status" value="1"/>
</dbReference>
<evidence type="ECO:0000256" key="2">
    <source>
        <dbReference type="ARBA" id="ARBA00022679"/>
    </source>
</evidence>
<dbReference type="PANTHER" id="PTHR43464">
    <property type="entry name" value="METHYLTRANSFERASE"/>
    <property type="match status" value="1"/>
</dbReference>
<dbReference type="AlphaFoldDB" id="N6X3A0"/>
<feature type="region of interest" description="Disordered" evidence="4">
    <location>
        <begin position="34"/>
        <end position="61"/>
    </location>
</feature>
<evidence type="ECO:0000256" key="4">
    <source>
        <dbReference type="SAM" id="MobiDB-lite"/>
    </source>
</evidence>
<dbReference type="STRING" id="888050.HMPREF9004_1110"/>
<evidence type="ECO:0000256" key="1">
    <source>
        <dbReference type="ARBA" id="ARBA00022603"/>
    </source>
</evidence>
<dbReference type="GO" id="GO:0032259">
    <property type="term" value="P:methylation"/>
    <property type="evidence" value="ECO:0007669"/>
    <property type="project" value="UniProtKB-KW"/>
</dbReference>
<dbReference type="EMBL" id="AQHZ01000017">
    <property type="protein sequence ID" value="ENO18166.1"/>
    <property type="molecule type" value="Genomic_DNA"/>
</dbReference>
<feature type="compositionally biased region" description="Basic and acidic residues" evidence="4">
    <location>
        <begin position="39"/>
        <end position="53"/>
    </location>
</feature>
<dbReference type="PANTHER" id="PTHR43464:SF19">
    <property type="entry name" value="UBIQUINONE BIOSYNTHESIS O-METHYLTRANSFERASE, MITOCHONDRIAL"/>
    <property type="match status" value="1"/>
</dbReference>